<feature type="signal peptide" evidence="2">
    <location>
        <begin position="1"/>
        <end position="21"/>
    </location>
</feature>
<dbReference type="EMBL" id="CABFNS010000776">
    <property type="protein sequence ID" value="VUC27865.1"/>
    <property type="molecule type" value="Genomic_DNA"/>
</dbReference>
<feature type="region of interest" description="Disordered" evidence="1">
    <location>
        <begin position="67"/>
        <end position="86"/>
    </location>
</feature>
<reference evidence="3 4" key="1">
    <citation type="submission" date="2019-06" db="EMBL/GenBank/DDBJ databases">
        <authorList>
            <person name="Broberg M."/>
        </authorList>
    </citation>
    <scope>NUCLEOTIDE SEQUENCE [LARGE SCALE GENOMIC DNA]</scope>
</reference>
<name>A0ABY6U9V6_BIOOC</name>
<keyword evidence="2" id="KW-0732">Signal</keyword>
<sequence>MLARGLLLLSLYAEFGTSIQAQGAICSSGIFPALKQTLGSYPEVLAYCEAHYPVAPATVFKRNARSKCKPRPSTTTAQQQPSPATTSVNIDCCTIYDKLDLGFIHCTTVYNEFNISLIPGIHTSLIPRIDVSLIPRIDISLVHRIDISLVHRIDISLVHRILFSIDDRRPIHNYGNVNILLFDFNGGPCAYRIYSTLQQWRVY</sequence>
<evidence type="ECO:0000256" key="2">
    <source>
        <dbReference type="SAM" id="SignalP"/>
    </source>
</evidence>
<organism evidence="3 4">
    <name type="scientific">Bionectria ochroleuca</name>
    <name type="common">Gliocladium roseum</name>
    <dbReference type="NCBI Taxonomy" id="29856"/>
    <lineage>
        <taxon>Eukaryota</taxon>
        <taxon>Fungi</taxon>
        <taxon>Dikarya</taxon>
        <taxon>Ascomycota</taxon>
        <taxon>Pezizomycotina</taxon>
        <taxon>Sordariomycetes</taxon>
        <taxon>Hypocreomycetidae</taxon>
        <taxon>Hypocreales</taxon>
        <taxon>Bionectriaceae</taxon>
        <taxon>Clonostachys</taxon>
    </lineage>
</organism>
<comment type="caution">
    <text evidence="3">The sequence shown here is derived from an EMBL/GenBank/DDBJ whole genome shotgun (WGS) entry which is preliminary data.</text>
</comment>
<feature type="compositionally biased region" description="Low complexity" evidence="1">
    <location>
        <begin position="72"/>
        <end position="86"/>
    </location>
</feature>
<evidence type="ECO:0000313" key="4">
    <source>
        <dbReference type="Proteomes" id="UP000766486"/>
    </source>
</evidence>
<accession>A0ABY6U9V6</accession>
<feature type="chain" id="PRO_5047351617" evidence="2">
    <location>
        <begin position="22"/>
        <end position="203"/>
    </location>
</feature>
<dbReference type="Proteomes" id="UP000766486">
    <property type="component" value="Unassembled WGS sequence"/>
</dbReference>
<evidence type="ECO:0000313" key="3">
    <source>
        <dbReference type="EMBL" id="VUC27865.1"/>
    </source>
</evidence>
<protein>
    <submittedName>
        <fullName evidence="3">Uncharacterized protein</fullName>
    </submittedName>
</protein>
<gene>
    <name evidence="3" type="ORF">CLO192961_LOCUS221676</name>
</gene>
<keyword evidence="4" id="KW-1185">Reference proteome</keyword>
<proteinExistence type="predicted"/>
<evidence type="ECO:0000256" key="1">
    <source>
        <dbReference type="SAM" id="MobiDB-lite"/>
    </source>
</evidence>